<accession>A0A5K7SGQ7</accession>
<sequence length="390" mass="42942">MKTQALFRSLVILIICGLLFSCQKKTTNPSIVRSGKYKQSVVEAYKKVGLFCAINYIPGLTVAVSIDNQLVWADGFGYSSVELKTKASPTHRFRIGQVSELITTLTASKLYEEGKLKFDQPVSQLLPELAQKPTNYTIYQLGVHASGIRTEKTAAGKGNTTNYETLIPSFISDSLLYEPGIYTLHTELGFDLIGYIIEKTNKDSFTRIAKKTLIDALKLSNTIQDNPYSIIENKSNTYDYDYMAQPMVAGSIDLRSKEASAGYLSSVIDMVKMGNTLLYPGFLKQETIDRITKPYVLKNGKTSSFGFGIIVNQDNEGKTFLGQKGSVSGGSSALLIFPEDKIVIAMSANIGGGSWELPVFEVASIFQNQLHPEKKAKTPEDSTPKDPENK</sequence>
<dbReference type="Proteomes" id="UP001193389">
    <property type="component" value="Chromosome"/>
</dbReference>
<evidence type="ECO:0000313" key="4">
    <source>
        <dbReference type="Proteomes" id="UP001193389"/>
    </source>
</evidence>
<dbReference type="RefSeq" id="WP_318348907.1">
    <property type="nucleotide sequence ID" value="NZ_AP018694.1"/>
</dbReference>
<dbReference type="PANTHER" id="PTHR46520">
    <property type="entry name" value="SERINE BETA-LACTAMASE-LIKE PROTEIN LACTB, MITOCHONDRIAL"/>
    <property type="match status" value="1"/>
</dbReference>
<evidence type="ECO:0000313" key="3">
    <source>
        <dbReference type="EMBL" id="BBE20810.1"/>
    </source>
</evidence>
<dbReference type="GO" id="GO:0008233">
    <property type="term" value="F:peptidase activity"/>
    <property type="evidence" value="ECO:0007669"/>
    <property type="project" value="TreeGrafter"/>
</dbReference>
<dbReference type="InterPro" id="IPR001466">
    <property type="entry name" value="Beta-lactam-related"/>
</dbReference>
<dbReference type="InterPro" id="IPR012338">
    <property type="entry name" value="Beta-lactam/transpept-like"/>
</dbReference>
<gene>
    <name evidence="3" type="ORF">AQPE_5004</name>
</gene>
<dbReference type="SUPFAM" id="SSF56601">
    <property type="entry name" value="beta-lactamase/transpeptidase-like"/>
    <property type="match status" value="1"/>
</dbReference>
<evidence type="ECO:0000256" key="1">
    <source>
        <dbReference type="SAM" id="MobiDB-lite"/>
    </source>
</evidence>
<dbReference type="Gene3D" id="3.40.710.10">
    <property type="entry name" value="DD-peptidase/beta-lactamase superfamily"/>
    <property type="match status" value="1"/>
</dbReference>
<dbReference type="Pfam" id="PF00144">
    <property type="entry name" value="Beta-lactamase"/>
    <property type="match status" value="1"/>
</dbReference>
<feature type="domain" description="Beta-lactamase-related" evidence="2">
    <location>
        <begin position="57"/>
        <end position="352"/>
    </location>
</feature>
<keyword evidence="4" id="KW-1185">Reference proteome</keyword>
<protein>
    <submittedName>
        <fullName evidence="3">Beta-lactamase class C and other penicillin binding proteins</fullName>
    </submittedName>
</protein>
<dbReference type="AlphaFoldDB" id="A0A5K7SGQ7"/>
<dbReference type="EMBL" id="AP018694">
    <property type="protein sequence ID" value="BBE20810.1"/>
    <property type="molecule type" value="Genomic_DNA"/>
</dbReference>
<proteinExistence type="predicted"/>
<dbReference type="PANTHER" id="PTHR46520:SF1">
    <property type="entry name" value="SERINE BETA-LACTAMASE-LIKE PROTEIN LACTB, MITOCHONDRIAL"/>
    <property type="match status" value="1"/>
</dbReference>
<name>A0A5K7SGQ7_9BACT</name>
<reference evidence="3" key="1">
    <citation type="journal article" date="2020" name="Int. J. Syst. Evol. Microbiol.">
        <title>Aquipluma nitroreducens gen. nov. sp. nov., a novel facultatively anaerobic bacterium isolated from a freshwater lake.</title>
        <authorList>
            <person name="Watanabe M."/>
            <person name="Kojima H."/>
            <person name="Fukui M."/>
        </authorList>
    </citation>
    <scope>NUCLEOTIDE SEQUENCE</scope>
    <source>
        <strain evidence="3">MeG22</strain>
    </source>
</reference>
<dbReference type="PROSITE" id="PS51257">
    <property type="entry name" value="PROKAR_LIPOPROTEIN"/>
    <property type="match status" value="1"/>
</dbReference>
<dbReference type="GO" id="GO:0019216">
    <property type="term" value="P:regulation of lipid metabolic process"/>
    <property type="evidence" value="ECO:0007669"/>
    <property type="project" value="TreeGrafter"/>
</dbReference>
<feature type="region of interest" description="Disordered" evidence="1">
    <location>
        <begin position="371"/>
        <end position="390"/>
    </location>
</feature>
<dbReference type="GO" id="GO:0006508">
    <property type="term" value="P:proteolysis"/>
    <property type="evidence" value="ECO:0007669"/>
    <property type="project" value="TreeGrafter"/>
</dbReference>
<organism evidence="3 4">
    <name type="scientific">Aquipluma nitroreducens</name>
    <dbReference type="NCBI Taxonomy" id="2010828"/>
    <lineage>
        <taxon>Bacteria</taxon>
        <taxon>Pseudomonadati</taxon>
        <taxon>Bacteroidota</taxon>
        <taxon>Bacteroidia</taxon>
        <taxon>Marinilabiliales</taxon>
        <taxon>Prolixibacteraceae</taxon>
        <taxon>Aquipluma</taxon>
    </lineage>
</organism>
<evidence type="ECO:0000259" key="2">
    <source>
        <dbReference type="Pfam" id="PF00144"/>
    </source>
</evidence>
<dbReference type="InterPro" id="IPR052794">
    <property type="entry name" value="Mito_Ser_Protease_LACTB"/>
</dbReference>
<dbReference type="KEGG" id="anf:AQPE_5004"/>